<dbReference type="Proteomes" id="UP000198521">
    <property type="component" value="Unassembled WGS sequence"/>
</dbReference>
<evidence type="ECO:0000256" key="1">
    <source>
        <dbReference type="SAM" id="Phobius"/>
    </source>
</evidence>
<keyword evidence="1" id="KW-0472">Membrane</keyword>
<feature type="transmembrane region" description="Helical" evidence="1">
    <location>
        <begin position="155"/>
        <end position="174"/>
    </location>
</feature>
<dbReference type="RefSeq" id="WP_091410695.1">
    <property type="nucleotide sequence ID" value="NZ_FOAB01000006.1"/>
</dbReference>
<gene>
    <name evidence="2" type="ORF">SAMN04487910_3420</name>
</gene>
<keyword evidence="1" id="KW-1133">Transmembrane helix</keyword>
<proteinExistence type="predicted"/>
<keyword evidence="3" id="KW-1185">Reference proteome</keyword>
<accession>A0A1H7TG80</accession>
<feature type="transmembrane region" description="Helical" evidence="1">
    <location>
        <begin position="45"/>
        <end position="65"/>
    </location>
</feature>
<dbReference type="STRING" id="1038014.SAMN04487910_3420"/>
<reference evidence="2 3" key="1">
    <citation type="submission" date="2016-10" db="EMBL/GenBank/DDBJ databases">
        <authorList>
            <person name="de Groot N.N."/>
        </authorList>
    </citation>
    <scope>NUCLEOTIDE SEQUENCE [LARGE SCALE GENOMIC DNA]</scope>
    <source>
        <strain evidence="2 3">DSM 25232</strain>
    </source>
</reference>
<protein>
    <submittedName>
        <fullName evidence="2">Uncharacterized protein</fullName>
    </submittedName>
</protein>
<feature type="transmembrane region" description="Helical" evidence="1">
    <location>
        <begin position="124"/>
        <end position="143"/>
    </location>
</feature>
<feature type="transmembrane region" description="Helical" evidence="1">
    <location>
        <begin position="71"/>
        <end position="90"/>
    </location>
</feature>
<keyword evidence="1" id="KW-0812">Transmembrane</keyword>
<name>A0A1H7TG80_AQUAM</name>
<dbReference type="AlphaFoldDB" id="A0A1H7TG80"/>
<dbReference type="EMBL" id="FOAB01000006">
    <property type="protein sequence ID" value="SEL83713.1"/>
    <property type="molecule type" value="Genomic_DNA"/>
</dbReference>
<organism evidence="2 3">
    <name type="scientific">Aquimarina amphilecti</name>
    <dbReference type="NCBI Taxonomy" id="1038014"/>
    <lineage>
        <taxon>Bacteria</taxon>
        <taxon>Pseudomonadati</taxon>
        <taxon>Bacteroidota</taxon>
        <taxon>Flavobacteriia</taxon>
        <taxon>Flavobacteriales</taxon>
        <taxon>Flavobacteriaceae</taxon>
        <taxon>Aquimarina</taxon>
    </lineage>
</organism>
<sequence>MSNEFEALQSQWQKSKNNIKGNSPNSEEMFSLISKKKSWSTRFHYGNIIILSLVLIGIMSFFYFVAPVQELLSRVGAGFMIGGLFIRILIEFISVSKAKKINMVDDALQTTNDTIAFYNFRKKIHGPITIGIIVLYTLGFYMITPEFSLYFETWQMVLIDISYIIGAIIPYLAVRKNIKKEINVLLEIIELKRAIIGEVS</sequence>
<evidence type="ECO:0000313" key="2">
    <source>
        <dbReference type="EMBL" id="SEL83713.1"/>
    </source>
</evidence>
<evidence type="ECO:0000313" key="3">
    <source>
        <dbReference type="Proteomes" id="UP000198521"/>
    </source>
</evidence>
<dbReference type="OrthoDB" id="1162501at2"/>